<evidence type="ECO:0000313" key="2">
    <source>
        <dbReference type="Proteomes" id="UP000217790"/>
    </source>
</evidence>
<organism evidence="1 2">
    <name type="scientific">Armillaria gallica</name>
    <name type="common">Bulbous honey fungus</name>
    <name type="synonym">Armillaria bulbosa</name>
    <dbReference type="NCBI Taxonomy" id="47427"/>
    <lineage>
        <taxon>Eukaryota</taxon>
        <taxon>Fungi</taxon>
        <taxon>Dikarya</taxon>
        <taxon>Basidiomycota</taxon>
        <taxon>Agaricomycotina</taxon>
        <taxon>Agaricomycetes</taxon>
        <taxon>Agaricomycetidae</taxon>
        <taxon>Agaricales</taxon>
        <taxon>Marasmiineae</taxon>
        <taxon>Physalacriaceae</taxon>
        <taxon>Armillaria</taxon>
    </lineage>
</organism>
<reference evidence="2" key="1">
    <citation type="journal article" date="2017" name="Nat. Ecol. Evol.">
        <title>Genome expansion and lineage-specific genetic innovations in the forest pathogenic fungi Armillaria.</title>
        <authorList>
            <person name="Sipos G."/>
            <person name="Prasanna A.N."/>
            <person name="Walter M.C."/>
            <person name="O'Connor E."/>
            <person name="Balint B."/>
            <person name="Krizsan K."/>
            <person name="Kiss B."/>
            <person name="Hess J."/>
            <person name="Varga T."/>
            <person name="Slot J."/>
            <person name="Riley R."/>
            <person name="Boka B."/>
            <person name="Rigling D."/>
            <person name="Barry K."/>
            <person name="Lee J."/>
            <person name="Mihaltcheva S."/>
            <person name="LaButti K."/>
            <person name="Lipzen A."/>
            <person name="Waldron R."/>
            <person name="Moloney N.M."/>
            <person name="Sperisen C."/>
            <person name="Kredics L."/>
            <person name="Vagvoelgyi C."/>
            <person name="Patrignani A."/>
            <person name="Fitzpatrick D."/>
            <person name="Nagy I."/>
            <person name="Doyle S."/>
            <person name="Anderson J.B."/>
            <person name="Grigoriev I.V."/>
            <person name="Gueldener U."/>
            <person name="Muensterkoetter M."/>
            <person name="Nagy L.G."/>
        </authorList>
    </citation>
    <scope>NUCLEOTIDE SEQUENCE [LARGE SCALE GENOMIC DNA]</scope>
    <source>
        <strain evidence="2">Ar21-2</strain>
    </source>
</reference>
<gene>
    <name evidence="1" type="ORF">ARMGADRAFT_1032815</name>
</gene>
<dbReference type="AlphaFoldDB" id="A0A2H3D4V3"/>
<proteinExistence type="predicted"/>
<evidence type="ECO:0000313" key="1">
    <source>
        <dbReference type="EMBL" id="PBK90279.1"/>
    </source>
</evidence>
<accession>A0A2H3D4V3</accession>
<keyword evidence="2" id="KW-1185">Reference proteome</keyword>
<protein>
    <submittedName>
        <fullName evidence="1">Uncharacterized protein</fullName>
    </submittedName>
</protein>
<dbReference type="OrthoDB" id="2978800at2759"/>
<sequence>MKMRTKWSPSIQCAKHGERLLFPEKDKRSQFLTFQDAPSADALTVDTATSWSYIQNCLVTDPERVLGGTPFKDSRVSRVTTVNRVDTNRVRCAAVAMSGKSTSDAAMPSTFLKQLYDNCCTTFNFLSLFASDTFPRFDVRIRTASLVSFIPRAANRQLVCRPVGNTSVAAPNINGYCSFCREAMRGPNYLQ</sequence>
<name>A0A2H3D4V3_ARMGA</name>
<dbReference type="Proteomes" id="UP000217790">
    <property type="component" value="Unassembled WGS sequence"/>
</dbReference>
<dbReference type="EMBL" id="KZ293666">
    <property type="protein sequence ID" value="PBK90279.1"/>
    <property type="molecule type" value="Genomic_DNA"/>
</dbReference>
<dbReference type="InParanoid" id="A0A2H3D4V3"/>